<dbReference type="RefSeq" id="WP_407329606.1">
    <property type="nucleotide sequence ID" value="NZ_CP136865.1"/>
</dbReference>
<proteinExistence type="predicted"/>
<protein>
    <submittedName>
        <fullName evidence="1">Uncharacterized protein</fullName>
    </submittedName>
</protein>
<organism evidence="1 2">
    <name type="scientific">Congregibacter brevis</name>
    <dbReference type="NCBI Taxonomy" id="3081201"/>
    <lineage>
        <taxon>Bacteria</taxon>
        <taxon>Pseudomonadati</taxon>
        <taxon>Pseudomonadota</taxon>
        <taxon>Gammaproteobacteria</taxon>
        <taxon>Cellvibrionales</taxon>
        <taxon>Halieaceae</taxon>
        <taxon>Congregibacter</taxon>
    </lineage>
</organism>
<accession>A0ABZ0IJS8</accession>
<evidence type="ECO:0000313" key="2">
    <source>
        <dbReference type="Proteomes" id="UP001626549"/>
    </source>
</evidence>
<evidence type="ECO:0000313" key="1">
    <source>
        <dbReference type="EMBL" id="WOJ98296.1"/>
    </source>
</evidence>
<name>A0ABZ0IJS8_9GAMM</name>
<gene>
    <name evidence="1" type="ORF">R0137_06925</name>
</gene>
<sequence>MYPLYSNEYFDCEATPLRPYWPDFAKPTDHGNQRDILEVPVTVSFNHGSFPWARSLYNTVSNPPLERLRLVGALWQTRLLRKLYLSPEVMTAEDMFPLVDLAINQHQPVLHMFLHSSSLIDNSGGMLNRVNALETVTKNIASLIEHAQKSADLRFCTISEAAVLLQYRPPTGKTGLQF</sequence>
<dbReference type="EMBL" id="CP136865">
    <property type="protein sequence ID" value="WOJ98296.1"/>
    <property type="molecule type" value="Genomic_DNA"/>
</dbReference>
<dbReference type="Gene3D" id="3.20.20.370">
    <property type="entry name" value="Glycoside hydrolase/deacetylase"/>
    <property type="match status" value="1"/>
</dbReference>
<reference evidence="1 2" key="1">
    <citation type="submission" date="2023-10" db="EMBL/GenBank/DDBJ databases">
        <title>Two novel species belonging to the OM43/NOR5 clade.</title>
        <authorList>
            <person name="Park M."/>
        </authorList>
    </citation>
    <scope>NUCLEOTIDE SEQUENCE [LARGE SCALE GENOMIC DNA]</scope>
    <source>
        <strain evidence="1 2">IMCC45268</strain>
    </source>
</reference>
<keyword evidence="2" id="KW-1185">Reference proteome</keyword>
<dbReference type="Proteomes" id="UP001626549">
    <property type="component" value="Chromosome"/>
</dbReference>